<feature type="transmembrane region" description="Helical" evidence="8">
    <location>
        <begin position="388"/>
        <end position="405"/>
    </location>
</feature>
<keyword evidence="5 8" id="KW-1133">Transmembrane helix</keyword>
<comment type="subcellular location">
    <subcellularLocation>
        <location evidence="1">Membrane</location>
        <topology evidence="1">Multi-pass membrane protein</topology>
    </subcellularLocation>
</comment>
<dbReference type="GO" id="GO:0022857">
    <property type="term" value="F:transmembrane transporter activity"/>
    <property type="evidence" value="ECO:0007669"/>
    <property type="project" value="InterPro"/>
</dbReference>
<feature type="transmembrane region" description="Helical" evidence="8">
    <location>
        <begin position="87"/>
        <end position="111"/>
    </location>
</feature>
<dbReference type="Pfam" id="PF02133">
    <property type="entry name" value="Transp_cyt_pur"/>
    <property type="match status" value="1"/>
</dbReference>
<gene>
    <name evidence="9" type="ORF">PV06_04917</name>
</gene>
<evidence type="ECO:0000256" key="1">
    <source>
        <dbReference type="ARBA" id="ARBA00004141"/>
    </source>
</evidence>
<accession>A0A0D2DLK1</accession>
<dbReference type="InterPro" id="IPR001248">
    <property type="entry name" value="Pur-cyt_permease"/>
</dbReference>
<dbReference type="PANTHER" id="PTHR31806">
    <property type="entry name" value="PURINE-CYTOSINE PERMEASE FCY2-RELATED"/>
    <property type="match status" value="1"/>
</dbReference>
<feature type="transmembrane region" description="Helical" evidence="8">
    <location>
        <begin position="117"/>
        <end position="140"/>
    </location>
</feature>
<feature type="transmembrane region" description="Helical" evidence="8">
    <location>
        <begin position="453"/>
        <end position="473"/>
    </location>
</feature>
<dbReference type="GO" id="GO:0005886">
    <property type="term" value="C:plasma membrane"/>
    <property type="evidence" value="ECO:0007669"/>
    <property type="project" value="TreeGrafter"/>
</dbReference>
<proteinExistence type="inferred from homology"/>
<dbReference type="Proteomes" id="UP000053342">
    <property type="component" value="Unassembled WGS sequence"/>
</dbReference>
<dbReference type="RefSeq" id="XP_016264074.1">
    <property type="nucleotide sequence ID" value="XM_016405868.1"/>
</dbReference>
<evidence type="ECO:0000256" key="4">
    <source>
        <dbReference type="ARBA" id="ARBA00022692"/>
    </source>
</evidence>
<evidence type="ECO:0000256" key="7">
    <source>
        <dbReference type="PIRNR" id="PIRNR002744"/>
    </source>
</evidence>
<evidence type="ECO:0000256" key="2">
    <source>
        <dbReference type="ARBA" id="ARBA00008974"/>
    </source>
</evidence>
<dbReference type="OrthoDB" id="5428495at2759"/>
<evidence type="ECO:0008006" key="11">
    <source>
        <dbReference type="Google" id="ProtNLM"/>
    </source>
</evidence>
<feature type="transmembrane region" description="Helical" evidence="8">
    <location>
        <begin position="297"/>
        <end position="321"/>
    </location>
</feature>
<reference evidence="9 10" key="1">
    <citation type="submission" date="2015-01" db="EMBL/GenBank/DDBJ databases">
        <title>The Genome Sequence of Exophiala oligosperma CBS72588.</title>
        <authorList>
            <consortium name="The Broad Institute Genomics Platform"/>
            <person name="Cuomo C."/>
            <person name="de Hoog S."/>
            <person name="Gorbushina A."/>
            <person name="Stielow B."/>
            <person name="Teixiera M."/>
            <person name="Abouelleil A."/>
            <person name="Chapman S.B."/>
            <person name="Priest M."/>
            <person name="Young S.K."/>
            <person name="Wortman J."/>
            <person name="Nusbaum C."/>
            <person name="Birren B."/>
        </authorList>
    </citation>
    <scope>NUCLEOTIDE SEQUENCE [LARGE SCALE GENOMIC DNA]</scope>
    <source>
        <strain evidence="9 10">CBS 72588</strain>
    </source>
</reference>
<keyword evidence="6 7" id="KW-0472">Membrane</keyword>
<dbReference type="GeneID" id="27356991"/>
<feature type="transmembrane region" description="Helical" evidence="8">
    <location>
        <begin position="417"/>
        <end position="438"/>
    </location>
</feature>
<keyword evidence="3 7" id="KW-0813">Transport</keyword>
<dbReference type="VEuPathDB" id="FungiDB:PV06_04917"/>
<dbReference type="InterPro" id="IPR026030">
    <property type="entry name" value="Pur-cyt_permease_Fcy2/21/22"/>
</dbReference>
<name>A0A0D2DLK1_9EURO</name>
<protein>
    <recommendedName>
        <fullName evidence="11">NCS1 nucleoside transporter</fullName>
    </recommendedName>
</protein>
<sequence>MAEYNNDPEKNDSHVITRTSTTIVGGEGKTIEKHRVTDKVDDLAQVEASKGWFRSVLKYASFLHAEERGIERVREEDRVKQSVLDGYTMWASANFTPATFATGALGPIFGLGFWDSFAVIVCINCSMAIVVGLFGCFGPITGLRTMSVGRYAFGIWGTRALVILNICGMVGWSSVNSIAGSQVLHELSDGNCPLWAGNLIIGVCTAVISFFGYFAVHMFERWCWIPQVVIFIFLAGYGAKHFDAGALPMGSGSREARSVMGFIAVLYGFVGGWAQTSADYNVRMPVKTDKTKLILSIWAGNFFGCSIPEILGAAFMTAVAADPKFAEAYDTRGVGGLMGEALRPIHGFGKFLLVLSALSIIGCNLVNNYSLAFTCQNFHPILMRVPRIVWNVLGSAAFIAIAIAAEDSFEEVLESFLSVIGYFLTPFLCCTSIEYLYFRKRRFPLEDWNNMKVIPYGIAGFSAIAMGFVGAVLSMNQTWYVGVVAKASGAELGWIFSGIFGTLTFVPVRYLEMRYTGR</sequence>
<dbReference type="HOGENOM" id="CLU_026016_2_1_1"/>
<keyword evidence="4 8" id="KW-0812">Transmembrane</keyword>
<keyword evidence="10" id="KW-1185">Reference proteome</keyword>
<comment type="similarity">
    <text evidence="2 7">Belongs to the purine-cytosine permease (2.A.39) family.</text>
</comment>
<feature type="transmembrane region" description="Helical" evidence="8">
    <location>
        <begin position="493"/>
        <end position="511"/>
    </location>
</feature>
<feature type="transmembrane region" description="Helical" evidence="8">
    <location>
        <begin position="222"/>
        <end position="239"/>
    </location>
</feature>
<dbReference type="AlphaFoldDB" id="A0A0D2DLK1"/>
<dbReference type="Gene3D" id="1.10.4160.10">
    <property type="entry name" value="Hydantoin permease"/>
    <property type="match status" value="1"/>
</dbReference>
<feature type="transmembrane region" description="Helical" evidence="8">
    <location>
        <begin position="347"/>
        <end position="367"/>
    </location>
</feature>
<feature type="transmembrane region" description="Helical" evidence="8">
    <location>
        <begin position="259"/>
        <end position="276"/>
    </location>
</feature>
<evidence type="ECO:0000256" key="6">
    <source>
        <dbReference type="ARBA" id="ARBA00023136"/>
    </source>
</evidence>
<evidence type="ECO:0000256" key="8">
    <source>
        <dbReference type="SAM" id="Phobius"/>
    </source>
</evidence>
<evidence type="ECO:0000256" key="3">
    <source>
        <dbReference type="ARBA" id="ARBA00022448"/>
    </source>
</evidence>
<dbReference type="PANTHER" id="PTHR31806:SF1">
    <property type="entry name" value="PURINE-CYTOSINE PERMEASE FCY2-RELATED"/>
    <property type="match status" value="1"/>
</dbReference>
<organism evidence="9 10">
    <name type="scientific">Exophiala oligosperma</name>
    <dbReference type="NCBI Taxonomy" id="215243"/>
    <lineage>
        <taxon>Eukaryota</taxon>
        <taxon>Fungi</taxon>
        <taxon>Dikarya</taxon>
        <taxon>Ascomycota</taxon>
        <taxon>Pezizomycotina</taxon>
        <taxon>Eurotiomycetes</taxon>
        <taxon>Chaetothyriomycetidae</taxon>
        <taxon>Chaetothyriales</taxon>
        <taxon>Herpotrichiellaceae</taxon>
        <taxon>Exophiala</taxon>
    </lineage>
</organism>
<evidence type="ECO:0000256" key="5">
    <source>
        <dbReference type="ARBA" id="ARBA00022989"/>
    </source>
</evidence>
<evidence type="ECO:0000313" key="9">
    <source>
        <dbReference type="EMBL" id="KIW43858.1"/>
    </source>
</evidence>
<dbReference type="PIRSF" id="PIRSF002744">
    <property type="entry name" value="Pur-cyt_permease"/>
    <property type="match status" value="1"/>
</dbReference>
<feature type="transmembrane region" description="Helical" evidence="8">
    <location>
        <begin position="152"/>
        <end position="175"/>
    </location>
</feature>
<dbReference type="STRING" id="215243.A0A0D2DLK1"/>
<evidence type="ECO:0000313" key="10">
    <source>
        <dbReference type="Proteomes" id="UP000053342"/>
    </source>
</evidence>
<feature type="transmembrane region" description="Helical" evidence="8">
    <location>
        <begin position="195"/>
        <end position="215"/>
    </location>
</feature>
<dbReference type="EMBL" id="KN847335">
    <property type="protein sequence ID" value="KIW43858.1"/>
    <property type="molecule type" value="Genomic_DNA"/>
</dbReference>